<evidence type="ECO:0000313" key="2">
    <source>
        <dbReference type="EMBL" id="TWT89127.1"/>
    </source>
</evidence>
<gene>
    <name evidence="2" type="ORF">Pla100_56960</name>
</gene>
<proteinExistence type="predicted"/>
<dbReference type="AlphaFoldDB" id="A0A5C5ZQB1"/>
<dbReference type="EMBL" id="SJPM01000021">
    <property type="protein sequence ID" value="TWT89127.1"/>
    <property type="molecule type" value="Genomic_DNA"/>
</dbReference>
<sequence length="398" mass="44399">MNDMKPLQLIAVLGVLLSLASDRGAAEPIAAPVDLERMPDFSWDHVPLYVHIRKDTAFTDDEIRYLATFPLITFEKATGHQDFGSVEAGTLKAARAVKAVNPETKILYYRNVIVHYGSYAANETLKQIPGAFLVGRKGEEKLIRNRVQAYDLSNVAMRDWWINAAMDVCADPAVDGIFLDGFVKVLEPAFLKREIGGAKKDAVLAGYVTMMEETRKMLGPQKLMVANLLRARFPDSGIRYLKTLDGSYIEGFEGDVGMSKKDYVAQGIRDFQKAARQGSIIAYTCGLGRNQQDADETPGAAVQGDDQQRRKGNAKDRFDYQLAIFLICAERYSYFDLKDSYDAKSSKTWMTRPAVFDRPLGPPKGPATRSGYTYARDFPNASVELDIENESASIVWKR</sequence>
<evidence type="ECO:0000256" key="1">
    <source>
        <dbReference type="SAM" id="MobiDB-lite"/>
    </source>
</evidence>
<protein>
    <submittedName>
        <fullName evidence="2">Uncharacterized protein</fullName>
    </submittedName>
</protein>
<evidence type="ECO:0000313" key="3">
    <source>
        <dbReference type="Proteomes" id="UP000316213"/>
    </source>
</evidence>
<dbReference type="RefSeq" id="WP_231603691.1">
    <property type="nucleotide sequence ID" value="NZ_SJPM01000021.1"/>
</dbReference>
<accession>A0A5C5ZQB1</accession>
<dbReference type="Proteomes" id="UP000316213">
    <property type="component" value="Unassembled WGS sequence"/>
</dbReference>
<dbReference type="Pfam" id="PF14885">
    <property type="entry name" value="GHL15"/>
    <property type="match status" value="1"/>
</dbReference>
<dbReference type="InterPro" id="IPR029455">
    <property type="entry name" value="GHL15"/>
</dbReference>
<comment type="caution">
    <text evidence="2">The sequence shown here is derived from an EMBL/GenBank/DDBJ whole genome shotgun (WGS) entry which is preliminary data.</text>
</comment>
<reference evidence="2 3" key="1">
    <citation type="submission" date="2019-02" db="EMBL/GenBank/DDBJ databases">
        <title>Deep-cultivation of Planctomycetes and their phenomic and genomic characterization uncovers novel biology.</title>
        <authorList>
            <person name="Wiegand S."/>
            <person name="Jogler M."/>
            <person name="Boedeker C."/>
            <person name="Pinto D."/>
            <person name="Vollmers J."/>
            <person name="Rivas-Marin E."/>
            <person name="Kohn T."/>
            <person name="Peeters S.H."/>
            <person name="Heuer A."/>
            <person name="Rast P."/>
            <person name="Oberbeckmann S."/>
            <person name="Bunk B."/>
            <person name="Jeske O."/>
            <person name="Meyerdierks A."/>
            <person name="Storesund J.E."/>
            <person name="Kallscheuer N."/>
            <person name="Luecker S."/>
            <person name="Lage O.M."/>
            <person name="Pohl T."/>
            <person name="Merkel B.J."/>
            <person name="Hornburger P."/>
            <person name="Mueller R.-W."/>
            <person name="Bruemmer F."/>
            <person name="Labrenz M."/>
            <person name="Spormann A.M."/>
            <person name="Op Den Camp H."/>
            <person name="Overmann J."/>
            <person name="Amann R."/>
            <person name="Jetten M.S.M."/>
            <person name="Mascher T."/>
            <person name="Medema M.H."/>
            <person name="Devos D.P."/>
            <person name="Kaster A.-K."/>
            <person name="Ovreas L."/>
            <person name="Rohde M."/>
            <person name="Galperin M.Y."/>
            <person name="Jogler C."/>
        </authorList>
    </citation>
    <scope>NUCLEOTIDE SEQUENCE [LARGE SCALE GENOMIC DNA]</scope>
    <source>
        <strain evidence="2 3">Pla100</strain>
    </source>
</reference>
<feature type="region of interest" description="Disordered" evidence="1">
    <location>
        <begin position="291"/>
        <end position="313"/>
    </location>
</feature>
<organism evidence="2 3">
    <name type="scientific">Neorhodopirellula pilleata</name>
    <dbReference type="NCBI Taxonomy" id="2714738"/>
    <lineage>
        <taxon>Bacteria</taxon>
        <taxon>Pseudomonadati</taxon>
        <taxon>Planctomycetota</taxon>
        <taxon>Planctomycetia</taxon>
        <taxon>Pirellulales</taxon>
        <taxon>Pirellulaceae</taxon>
        <taxon>Neorhodopirellula</taxon>
    </lineage>
</organism>
<keyword evidence="3" id="KW-1185">Reference proteome</keyword>
<name>A0A5C5ZQB1_9BACT</name>